<evidence type="ECO:0000256" key="4">
    <source>
        <dbReference type="ARBA" id="ARBA00022723"/>
    </source>
</evidence>
<evidence type="ECO:0000259" key="13">
    <source>
        <dbReference type="PROSITE" id="PS50056"/>
    </source>
</evidence>
<dbReference type="SMART" id="SM00195">
    <property type="entry name" value="DSPc"/>
    <property type="match status" value="1"/>
</dbReference>
<feature type="compositionally biased region" description="Low complexity" evidence="11">
    <location>
        <begin position="371"/>
        <end position="383"/>
    </location>
</feature>
<dbReference type="SUPFAM" id="SSF52821">
    <property type="entry name" value="Rhodanese/Cell cycle control phosphatase"/>
    <property type="match status" value="1"/>
</dbReference>
<accession>A0A818RIV9</accession>
<proteinExistence type="inferred from homology"/>
<dbReference type="InterPro" id="IPR000387">
    <property type="entry name" value="Tyr_Pase_dom"/>
</dbReference>
<dbReference type="GO" id="GO:0008936">
    <property type="term" value="F:nicotinamidase activity"/>
    <property type="evidence" value="ECO:0007669"/>
    <property type="project" value="UniProtKB-EC"/>
</dbReference>
<feature type="domain" description="Tyrosine specific protein phosphatases" evidence="13">
    <location>
        <begin position="725"/>
        <end position="784"/>
    </location>
</feature>
<feature type="region of interest" description="Disordered" evidence="11">
    <location>
        <begin position="365"/>
        <end position="384"/>
    </location>
</feature>
<dbReference type="PANTHER" id="PTHR11080:SF2">
    <property type="entry name" value="LD05707P"/>
    <property type="match status" value="1"/>
</dbReference>
<feature type="region of interest" description="Disordered" evidence="11">
    <location>
        <begin position="392"/>
        <end position="518"/>
    </location>
</feature>
<feature type="compositionally biased region" description="Basic and acidic residues" evidence="11">
    <location>
        <begin position="421"/>
        <end position="435"/>
    </location>
</feature>
<keyword evidence="5" id="KW-0378">Hydrolase</keyword>
<dbReference type="AlphaFoldDB" id="A0A818RIV9"/>
<dbReference type="InterPro" id="IPR036873">
    <property type="entry name" value="Rhodanese-like_dom_sf"/>
</dbReference>
<dbReference type="InterPro" id="IPR018247">
    <property type="entry name" value="EF_Hand_1_Ca_BS"/>
</dbReference>
<dbReference type="Pfam" id="PF00782">
    <property type="entry name" value="DSPc"/>
    <property type="match status" value="1"/>
</dbReference>
<dbReference type="Pfam" id="PF00857">
    <property type="entry name" value="Isochorismatase"/>
    <property type="match status" value="1"/>
</dbReference>
<dbReference type="CDD" id="cd14498">
    <property type="entry name" value="DSP"/>
    <property type="match status" value="1"/>
</dbReference>
<evidence type="ECO:0000259" key="15">
    <source>
        <dbReference type="PROSITE" id="PS50222"/>
    </source>
</evidence>
<comment type="pathway">
    <text evidence="8">Cofactor biosynthesis; nicotinate biosynthesis; nicotinate from nicotinamide: step 1/1.</text>
</comment>
<comment type="similarity">
    <text evidence="1">Belongs to the isochorismatase family.</text>
</comment>
<keyword evidence="3" id="KW-0662">Pyridine nucleotide biosynthesis</keyword>
<dbReference type="GO" id="GO:0004725">
    <property type="term" value="F:protein tyrosine phosphatase activity"/>
    <property type="evidence" value="ECO:0007669"/>
    <property type="project" value="UniProtKB-EC"/>
</dbReference>
<dbReference type="SMART" id="SM00054">
    <property type="entry name" value="EFh"/>
    <property type="match status" value="2"/>
</dbReference>
<dbReference type="GO" id="GO:0005509">
    <property type="term" value="F:calcium ion binding"/>
    <property type="evidence" value="ECO:0007669"/>
    <property type="project" value="InterPro"/>
</dbReference>
<dbReference type="PROSITE" id="PS50054">
    <property type="entry name" value="TYR_PHOSPHATASE_DUAL"/>
    <property type="match status" value="1"/>
</dbReference>
<dbReference type="SUPFAM" id="SSF52499">
    <property type="entry name" value="Isochorismatase-like hydrolases"/>
    <property type="match status" value="1"/>
</dbReference>
<reference evidence="17" key="1">
    <citation type="submission" date="2021-02" db="EMBL/GenBank/DDBJ databases">
        <authorList>
            <person name="Nowell W R."/>
        </authorList>
    </citation>
    <scope>NUCLEOTIDE SEQUENCE</scope>
</reference>
<dbReference type="SUPFAM" id="SSF52799">
    <property type="entry name" value="(Phosphotyrosine protein) phosphatases II"/>
    <property type="match status" value="1"/>
</dbReference>
<dbReference type="Pfam" id="PF00581">
    <property type="entry name" value="Rhodanese"/>
    <property type="match status" value="1"/>
</dbReference>
<feature type="domain" description="Rhodanese" evidence="14">
    <location>
        <begin position="556"/>
        <end position="645"/>
    </location>
</feature>
<feature type="domain" description="EF-hand" evidence="15">
    <location>
        <begin position="69"/>
        <end position="104"/>
    </location>
</feature>
<evidence type="ECO:0000313" key="18">
    <source>
        <dbReference type="Proteomes" id="UP000663823"/>
    </source>
</evidence>
<keyword evidence="4" id="KW-0479">Metal-binding</keyword>
<feature type="compositionally biased region" description="Polar residues" evidence="11">
    <location>
        <begin position="392"/>
        <end position="415"/>
    </location>
</feature>
<evidence type="ECO:0000256" key="11">
    <source>
        <dbReference type="SAM" id="MobiDB-lite"/>
    </source>
</evidence>
<evidence type="ECO:0000256" key="5">
    <source>
        <dbReference type="ARBA" id="ARBA00022801"/>
    </source>
</evidence>
<comment type="caution">
    <text evidence="17">The sequence shown here is derived from an EMBL/GenBank/DDBJ whole genome shotgun (WGS) entry which is preliminary data.</text>
</comment>
<dbReference type="Gene3D" id="1.10.238.10">
    <property type="entry name" value="EF-hand"/>
    <property type="match status" value="1"/>
</dbReference>
<protein>
    <recommendedName>
        <fullName evidence="10">Nicotinamide deamidase</fullName>
        <ecNumber evidence="2">3.1.3.48</ecNumber>
        <ecNumber evidence="9">3.5.1.19</ecNumber>
    </recommendedName>
</protein>
<dbReference type="Gene3D" id="3.40.250.10">
    <property type="entry name" value="Rhodanese-like domain"/>
    <property type="match status" value="1"/>
</dbReference>
<dbReference type="InterPro" id="IPR020422">
    <property type="entry name" value="TYR_PHOSPHATASE_DUAL_dom"/>
</dbReference>
<feature type="domain" description="EF-hand" evidence="15">
    <location>
        <begin position="26"/>
        <end position="61"/>
    </location>
</feature>
<dbReference type="PROSITE" id="PS00018">
    <property type="entry name" value="EF_HAND_1"/>
    <property type="match status" value="1"/>
</dbReference>
<dbReference type="CDD" id="cd01011">
    <property type="entry name" value="nicotinamidase"/>
    <property type="match status" value="1"/>
</dbReference>
<evidence type="ECO:0000256" key="3">
    <source>
        <dbReference type="ARBA" id="ARBA00022642"/>
    </source>
</evidence>
<evidence type="ECO:0000313" key="16">
    <source>
        <dbReference type="EMBL" id="CAF3602194.1"/>
    </source>
</evidence>
<evidence type="ECO:0000313" key="17">
    <source>
        <dbReference type="EMBL" id="CAF3653717.1"/>
    </source>
</evidence>
<evidence type="ECO:0000256" key="2">
    <source>
        <dbReference type="ARBA" id="ARBA00013064"/>
    </source>
</evidence>
<evidence type="ECO:0000256" key="1">
    <source>
        <dbReference type="ARBA" id="ARBA00006336"/>
    </source>
</evidence>
<dbReference type="InterPro" id="IPR000868">
    <property type="entry name" value="Isochorismatase-like_dom"/>
</dbReference>
<dbReference type="PANTHER" id="PTHR11080">
    <property type="entry name" value="PYRAZINAMIDASE/NICOTINAMIDASE"/>
    <property type="match status" value="1"/>
</dbReference>
<dbReference type="InterPro" id="IPR000340">
    <property type="entry name" value="Dual-sp_phosphatase_cat-dom"/>
</dbReference>
<dbReference type="InterPro" id="IPR052347">
    <property type="entry name" value="Isochorismatase_Nicotinamidase"/>
</dbReference>
<dbReference type="Gene3D" id="3.90.190.10">
    <property type="entry name" value="Protein tyrosine phosphatase superfamily"/>
    <property type="match status" value="1"/>
</dbReference>
<keyword evidence="6" id="KW-0106">Calcium</keyword>
<dbReference type="PROSITE" id="PS00383">
    <property type="entry name" value="TYR_PHOSPHATASE_1"/>
    <property type="match status" value="1"/>
</dbReference>
<dbReference type="GO" id="GO:0019363">
    <property type="term" value="P:pyridine nucleotide biosynthetic process"/>
    <property type="evidence" value="ECO:0007669"/>
    <property type="project" value="UniProtKB-KW"/>
</dbReference>
<evidence type="ECO:0000256" key="8">
    <source>
        <dbReference type="ARBA" id="ARBA00037900"/>
    </source>
</evidence>
<dbReference type="InterPro" id="IPR016130">
    <property type="entry name" value="Tyr_Pase_AS"/>
</dbReference>
<dbReference type="EMBL" id="CAJOAX010000811">
    <property type="protein sequence ID" value="CAF3653717.1"/>
    <property type="molecule type" value="Genomic_DNA"/>
</dbReference>
<dbReference type="InterPro" id="IPR029021">
    <property type="entry name" value="Prot-tyrosine_phosphatase-like"/>
</dbReference>
<dbReference type="InterPro" id="IPR011992">
    <property type="entry name" value="EF-hand-dom_pair"/>
</dbReference>
<dbReference type="Gene3D" id="3.40.50.850">
    <property type="entry name" value="Isochorismatase-like"/>
    <property type="match status" value="1"/>
</dbReference>
<dbReference type="PROSITE" id="PS50206">
    <property type="entry name" value="RHODANESE_3"/>
    <property type="match status" value="1"/>
</dbReference>
<evidence type="ECO:0000256" key="6">
    <source>
        <dbReference type="ARBA" id="ARBA00022837"/>
    </source>
</evidence>
<dbReference type="InterPro" id="IPR002048">
    <property type="entry name" value="EF_hand_dom"/>
</dbReference>
<dbReference type="EC" id="3.1.3.48" evidence="2"/>
<name>A0A818RIV9_9BILA</name>
<dbReference type="Proteomes" id="UP000663823">
    <property type="component" value="Unassembled WGS sequence"/>
</dbReference>
<evidence type="ECO:0000256" key="10">
    <source>
        <dbReference type="ARBA" id="ARBA00043224"/>
    </source>
</evidence>
<gene>
    <name evidence="16" type="ORF">FNK824_LOCUS3476</name>
    <name evidence="17" type="ORF">OTI717_LOCUS9516</name>
</gene>
<dbReference type="SUPFAM" id="SSF47473">
    <property type="entry name" value="EF-hand"/>
    <property type="match status" value="1"/>
</dbReference>
<organism evidence="17 18">
    <name type="scientific">Rotaria sordida</name>
    <dbReference type="NCBI Taxonomy" id="392033"/>
    <lineage>
        <taxon>Eukaryota</taxon>
        <taxon>Metazoa</taxon>
        <taxon>Spiralia</taxon>
        <taxon>Gnathifera</taxon>
        <taxon>Rotifera</taxon>
        <taxon>Eurotatoria</taxon>
        <taxon>Bdelloidea</taxon>
        <taxon>Philodinida</taxon>
        <taxon>Philodinidae</taxon>
        <taxon>Rotaria</taxon>
    </lineage>
</organism>
<feature type="compositionally biased region" description="Polar residues" evidence="11">
    <location>
        <begin position="437"/>
        <end position="455"/>
    </location>
</feature>
<dbReference type="PROSITE" id="PS50222">
    <property type="entry name" value="EF_HAND_2"/>
    <property type="match status" value="2"/>
</dbReference>
<feature type="domain" description="Tyrosine-protein phosphatase" evidence="12">
    <location>
        <begin position="662"/>
        <end position="805"/>
    </location>
</feature>
<dbReference type="CDD" id="cd00051">
    <property type="entry name" value="EFh"/>
    <property type="match status" value="1"/>
</dbReference>
<evidence type="ECO:0000259" key="14">
    <source>
        <dbReference type="PROSITE" id="PS50206"/>
    </source>
</evidence>
<evidence type="ECO:0000259" key="12">
    <source>
        <dbReference type="PROSITE" id="PS50054"/>
    </source>
</evidence>
<dbReference type="InterPro" id="IPR036380">
    <property type="entry name" value="Isochorismatase-like_sf"/>
</dbReference>
<keyword evidence="7" id="KW-0904">Protein phosphatase</keyword>
<dbReference type="EMBL" id="CAJOBE010000234">
    <property type="protein sequence ID" value="CAF3602194.1"/>
    <property type="molecule type" value="Genomic_DNA"/>
</dbReference>
<evidence type="ECO:0000256" key="9">
    <source>
        <dbReference type="ARBA" id="ARBA00039017"/>
    </source>
</evidence>
<feature type="compositionally biased region" description="Polar residues" evidence="11">
    <location>
        <begin position="468"/>
        <end position="511"/>
    </location>
</feature>
<dbReference type="PROSITE" id="PS50056">
    <property type="entry name" value="TYR_PHOSPHATASE_2"/>
    <property type="match status" value="1"/>
</dbReference>
<sequence>MGTKGSSMPSTPDIYDPFDSLRRKNFSDEEYENCFRYFDFQKQGFWTREDFCRFLNALFSNEKRKPYPILSEQIDQYFHETDFNQDKKIDFNEFLQAWKKPIKCAVRPVSALVIVDVQNDFISGSLALHSCPANHEGEEVVPIINQVIRNVNFDVIAYTYDWHPSNHISFYENRHLRKISSKSRVSAAAARVHDKVIFAGSSNLTDTIEQILWPAHCVQNTPGADLHRDLIRIQNAVHVYKGTNPELDSYSAFWDNMKLSKTSLDDQLKERFVTDVYVVGLATDVCVASTATHAVENNYRTVLIEDACRGVSEHAIEVKRIELNQIGCIFVHSDVVPAMVTGEDRRPEIARAIFVENLKTIGRHRPRDLTSKNSSISTTNITTMPLARTIERNSVSLPNSPQKTYTLASNLPTQYEENDSTEEKVSTKKTLDIPRKNSGSSQKTGITSASAASRRSVNHDVLPVMRGRSNTDVQSAMSTSNNLRQQQANISGSGSDKTINHHNNPRSQSPTSPKPKCTLPTTLCQPGYVTASKLFNMMGYGLQNQYLFMLAHYLYIIDCRSKEKFSESHIITAIHWEDALSGAVYISIVERFSEIVLYDDKGIFFNTSTEMRRVSNRFSPSGTKTCLTLSGGFEAFRTLFPFACTQSDIRSTVDREKFLTIYPSVVLDNLLYLGTGHQATNWKVVRDLKITHIINISIEHHCVFTDKIKYLHLELEDMEDVLLKDRFDETIHFMEAAFQNSSSRILVHCNLGISRSTTILLAYLMKTYNATVLEAFKFLRHRRPIVSPNIGFLRQLIEYEYELFSHTYSDPNDPIFH</sequence>
<dbReference type="Proteomes" id="UP000663874">
    <property type="component" value="Unassembled WGS sequence"/>
</dbReference>
<dbReference type="InterPro" id="IPR001763">
    <property type="entry name" value="Rhodanese-like_dom"/>
</dbReference>
<dbReference type="EC" id="3.5.1.19" evidence="9"/>
<evidence type="ECO:0000256" key="7">
    <source>
        <dbReference type="ARBA" id="ARBA00022912"/>
    </source>
</evidence>